<reference evidence="3" key="2">
    <citation type="submission" date="2020-11" db="EMBL/GenBank/DDBJ databases">
        <authorList>
            <person name="McCartney M.A."/>
            <person name="Auch B."/>
            <person name="Kono T."/>
            <person name="Mallez S."/>
            <person name="Becker A."/>
            <person name="Gohl D.M."/>
            <person name="Silverstein K.A.T."/>
            <person name="Koren S."/>
            <person name="Bechman K.B."/>
            <person name="Herman A."/>
            <person name="Abrahante J.E."/>
            <person name="Garbe J."/>
        </authorList>
    </citation>
    <scope>NUCLEOTIDE SEQUENCE</scope>
    <source>
        <strain evidence="3">Duluth1</strain>
        <tissue evidence="3">Whole animal</tissue>
    </source>
</reference>
<sequence length="135" mass="15086">MAAVFVCACNWLDPQLAHQSTQLGTICIKIQPNCPAIGVTNDDGIYTWFIGIYVMLIALLLVHLPARANRQICRFCRWICRFTRQAEDAGLPVVASDDSFPLTVVSIRNEEQDQTISLQYSKGKQPKSETNDPMA</sequence>
<keyword evidence="4" id="KW-1185">Reference proteome</keyword>
<evidence type="ECO:0000256" key="1">
    <source>
        <dbReference type="SAM" id="MobiDB-lite"/>
    </source>
</evidence>
<keyword evidence="2" id="KW-0472">Membrane</keyword>
<feature type="region of interest" description="Disordered" evidence="1">
    <location>
        <begin position="115"/>
        <end position="135"/>
    </location>
</feature>
<dbReference type="AlphaFoldDB" id="A0A9D4EMK6"/>
<protein>
    <submittedName>
        <fullName evidence="3">Uncharacterized protein</fullName>
    </submittedName>
</protein>
<feature type="compositionally biased region" description="Basic and acidic residues" evidence="1">
    <location>
        <begin position="126"/>
        <end position="135"/>
    </location>
</feature>
<organism evidence="3 4">
    <name type="scientific">Dreissena polymorpha</name>
    <name type="common">Zebra mussel</name>
    <name type="synonym">Mytilus polymorpha</name>
    <dbReference type="NCBI Taxonomy" id="45954"/>
    <lineage>
        <taxon>Eukaryota</taxon>
        <taxon>Metazoa</taxon>
        <taxon>Spiralia</taxon>
        <taxon>Lophotrochozoa</taxon>
        <taxon>Mollusca</taxon>
        <taxon>Bivalvia</taxon>
        <taxon>Autobranchia</taxon>
        <taxon>Heteroconchia</taxon>
        <taxon>Euheterodonta</taxon>
        <taxon>Imparidentia</taxon>
        <taxon>Neoheterodontei</taxon>
        <taxon>Myida</taxon>
        <taxon>Dreissenoidea</taxon>
        <taxon>Dreissenidae</taxon>
        <taxon>Dreissena</taxon>
    </lineage>
</organism>
<proteinExistence type="predicted"/>
<feature type="transmembrane region" description="Helical" evidence="2">
    <location>
        <begin position="45"/>
        <end position="64"/>
    </location>
</feature>
<evidence type="ECO:0000313" key="3">
    <source>
        <dbReference type="EMBL" id="KAH3783042.1"/>
    </source>
</evidence>
<name>A0A9D4EMK6_DREPO</name>
<evidence type="ECO:0000256" key="2">
    <source>
        <dbReference type="SAM" id="Phobius"/>
    </source>
</evidence>
<dbReference type="Proteomes" id="UP000828390">
    <property type="component" value="Unassembled WGS sequence"/>
</dbReference>
<evidence type="ECO:0000313" key="4">
    <source>
        <dbReference type="Proteomes" id="UP000828390"/>
    </source>
</evidence>
<keyword evidence="2" id="KW-1133">Transmembrane helix</keyword>
<gene>
    <name evidence="3" type="ORF">DPMN_160969</name>
</gene>
<dbReference type="EMBL" id="JAIWYP010000008">
    <property type="protein sequence ID" value="KAH3783042.1"/>
    <property type="molecule type" value="Genomic_DNA"/>
</dbReference>
<keyword evidence="2" id="KW-0812">Transmembrane</keyword>
<comment type="caution">
    <text evidence="3">The sequence shown here is derived from an EMBL/GenBank/DDBJ whole genome shotgun (WGS) entry which is preliminary data.</text>
</comment>
<accession>A0A9D4EMK6</accession>
<reference evidence="3" key="1">
    <citation type="journal article" date="2019" name="bioRxiv">
        <title>The Genome of the Zebra Mussel, Dreissena polymorpha: A Resource for Invasive Species Research.</title>
        <authorList>
            <person name="McCartney M.A."/>
            <person name="Auch B."/>
            <person name="Kono T."/>
            <person name="Mallez S."/>
            <person name="Zhang Y."/>
            <person name="Obille A."/>
            <person name="Becker A."/>
            <person name="Abrahante J.E."/>
            <person name="Garbe J."/>
            <person name="Badalamenti J.P."/>
            <person name="Herman A."/>
            <person name="Mangelson H."/>
            <person name="Liachko I."/>
            <person name="Sullivan S."/>
            <person name="Sone E.D."/>
            <person name="Koren S."/>
            <person name="Silverstein K.A.T."/>
            <person name="Beckman K.B."/>
            <person name="Gohl D.M."/>
        </authorList>
    </citation>
    <scope>NUCLEOTIDE SEQUENCE</scope>
    <source>
        <strain evidence="3">Duluth1</strain>
        <tissue evidence="3">Whole animal</tissue>
    </source>
</reference>